<dbReference type="GO" id="GO:2000280">
    <property type="term" value="P:regulation of root development"/>
    <property type="evidence" value="ECO:0007669"/>
    <property type="project" value="TreeGrafter"/>
</dbReference>
<keyword evidence="6" id="KW-0732">Signal</keyword>
<evidence type="ECO:0000256" key="4">
    <source>
        <dbReference type="ARBA" id="ARBA00022525"/>
    </source>
</evidence>
<keyword evidence="3" id="KW-0052">Apoplast</keyword>
<feature type="region of interest" description="Disordered" evidence="8">
    <location>
        <begin position="78"/>
        <end position="153"/>
    </location>
</feature>
<dbReference type="PANTHER" id="PTHR33348:SF44">
    <property type="entry name" value="PRECURSOR OF CEP6"/>
    <property type="match status" value="1"/>
</dbReference>
<keyword evidence="9" id="KW-0472">Membrane</keyword>
<protein>
    <submittedName>
        <fullName evidence="11">Uncharacterized protein LOC110012473</fullName>
    </submittedName>
</protein>
<keyword evidence="7" id="KW-0379">Hydroxylation</keyword>
<dbReference type="GO" id="GO:0006995">
    <property type="term" value="P:cellular response to nitrogen starvation"/>
    <property type="evidence" value="ECO:0007669"/>
    <property type="project" value="UniProtKB-ARBA"/>
</dbReference>
<evidence type="ECO:0000256" key="8">
    <source>
        <dbReference type="SAM" id="MobiDB-lite"/>
    </source>
</evidence>
<dbReference type="Proteomes" id="UP000504604">
    <property type="component" value="Linkage group LG8"/>
</dbReference>
<dbReference type="InterPro" id="IPR033250">
    <property type="entry name" value="CEP"/>
</dbReference>
<comment type="similarity">
    <text evidence="2">Belongs to the C-terminally encoded plant signaling peptide (CEP) family.</text>
</comment>
<evidence type="ECO:0000313" key="10">
    <source>
        <dbReference type="Proteomes" id="UP000504604"/>
    </source>
</evidence>
<evidence type="ECO:0000256" key="5">
    <source>
        <dbReference type="ARBA" id="ARBA00022702"/>
    </source>
</evidence>
<evidence type="ECO:0000256" key="9">
    <source>
        <dbReference type="SAM" id="Phobius"/>
    </source>
</evidence>
<dbReference type="RefSeq" id="XP_020551996.1">
    <property type="nucleotide sequence ID" value="XM_020696337.1"/>
</dbReference>
<feature type="transmembrane region" description="Helical" evidence="9">
    <location>
        <begin position="12"/>
        <end position="30"/>
    </location>
</feature>
<dbReference type="GO" id="GO:0048364">
    <property type="term" value="P:root development"/>
    <property type="evidence" value="ECO:0007669"/>
    <property type="project" value="InterPro"/>
</dbReference>
<keyword evidence="9" id="KW-1133">Transmembrane helix</keyword>
<evidence type="ECO:0000256" key="7">
    <source>
        <dbReference type="ARBA" id="ARBA00023278"/>
    </source>
</evidence>
<dbReference type="PANTHER" id="PTHR33348">
    <property type="entry name" value="PRECURSOR OF CEP5"/>
    <property type="match status" value="1"/>
</dbReference>
<comment type="subcellular location">
    <subcellularLocation>
        <location evidence="1">Secreted</location>
        <location evidence="1">Extracellular space</location>
        <location evidence="1">Apoplast</location>
    </subcellularLocation>
</comment>
<dbReference type="AlphaFoldDB" id="A0A8M8V7C6"/>
<dbReference type="GO" id="GO:0048046">
    <property type="term" value="C:apoplast"/>
    <property type="evidence" value="ECO:0007669"/>
    <property type="project" value="UniProtKB-SubCell"/>
</dbReference>
<keyword evidence="9" id="KW-0812">Transmembrane</keyword>
<evidence type="ECO:0000256" key="2">
    <source>
        <dbReference type="ARBA" id="ARBA00008963"/>
    </source>
</evidence>
<keyword evidence="5" id="KW-0372">Hormone</keyword>
<reference evidence="11" key="1">
    <citation type="submission" date="2025-08" db="UniProtKB">
        <authorList>
            <consortium name="RefSeq"/>
        </authorList>
    </citation>
    <scope>IDENTIFICATION</scope>
</reference>
<dbReference type="GO" id="GO:1901371">
    <property type="term" value="P:regulation of leaf morphogenesis"/>
    <property type="evidence" value="ECO:0007669"/>
    <property type="project" value="TreeGrafter"/>
</dbReference>
<dbReference type="OrthoDB" id="913770at2759"/>
<evidence type="ECO:0000256" key="1">
    <source>
        <dbReference type="ARBA" id="ARBA00004271"/>
    </source>
</evidence>
<evidence type="ECO:0000256" key="3">
    <source>
        <dbReference type="ARBA" id="ARBA00022523"/>
    </source>
</evidence>
<proteinExistence type="inferred from homology"/>
<keyword evidence="10" id="KW-1185">Reference proteome</keyword>
<name>A0A8M8V7C6_SESIN</name>
<dbReference type="KEGG" id="sind:110012473"/>
<accession>A0A8M8V7C6</accession>
<feature type="compositionally biased region" description="Polar residues" evidence="8">
    <location>
        <begin position="112"/>
        <end position="125"/>
    </location>
</feature>
<dbReference type="GeneID" id="110012473"/>
<gene>
    <name evidence="11" type="primary">LOC110012473</name>
</gene>
<sequence length="153" mass="16881">MANYFQNMIPEFHFLILAVLLINVCLEIQFTQGRQLKQHHDFGSVQILQSTEPHQVHARNLEQQSAGSQKHEKMIFPSESREFSRGSKEFEPEATGNSPGIGHSHVGEKDNTGTIKMQEFSTTSVAADGHVKEPAGHSPGVGHSVGNLKKVPN</sequence>
<evidence type="ECO:0000256" key="6">
    <source>
        <dbReference type="ARBA" id="ARBA00022729"/>
    </source>
</evidence>
<dbReference type="GO" id="GO:0005179">
    <property type="term" value="F:hormone activity"/>
    <property type="evidence" value="ECO:0007669"/>
    <property type="project" value="UniProtKB-KW"/>
</dbReference>
<dbReference type="GO" id="GO:1902025">
    <property type="term" value="P:nitrate import"/>
    <property type="evidence" value="ECO:0007669"/>
    <property type="project" value="TreeGrafter"/>
</dbReference>
<keyword evidence="4" id="KW-0964">Secreted</keyword>
<organism evidence="10 11">
    <name type="scientific">Sesamum indicum</name>
    <name type="common">Oriental sesame</name>
    <name type="synonym">Sesamum orientale</name>
    <dbReference type="NCBI Taxonomy" id="4182"/>
    <lineage>
        <taxon>Eukaryota</taxon>
        <taxon>Viridiplantae</taxon>
        <taxon>Streptophyta</taxon>
        <taxon>Embryophyta</taxon>
        <taxon>Tracheophyta</taxon>
        <taxon>Spermatophyta</taxon>
        <taxon>Magnoliopsida</taxon>
        <taxon>eudicotyledons</taxon>
        <taxon>Gunneridae</taxon>
        <taxon>Pentapetalae</taxon>
        <taxon>asterids</taxon>
        <taxon>lamiids</taxon>
        <taxon>Lamiales</taxon>
        <taxon>Pedaliaceae</taxon>
        <taxon>Sesamum</taxon>
    </lineage>
</organism>
<evidence type="ECO:0000313" key="11">
    <source>
        <dbReference type="RefSeq" id="XP_020551996.1"/>
    </source>
</evidence>
<feature type="compositionally biased region" description="Basic and acidic residues" evidence="8">
    <location>
        <begin position="78"/>
        <end position="91"/>
    </location>
</feature>